<reference evidence="3" key="4">
    <citation type="submission" date="2024-09" db="EMBL/GenBank/DDBJ databases">
        <authorList>
            <person name="Sun Q."/>
            <person name="Mori K."/>
        </authorList>
    </citation>
    <scope>NUCLEOTIDE SEQUENCE</scope>
    <source>
        <strain evidence="3">KCTC 62575</strain>
    </source>
</reference>
<accession>A0A371YNH8</accession>
<reference evidence="4 5" key="2">
    <citation type="submission" date="2018-08" db="EMBL/GenBank/DDBJ databases">
        <title>The draft genome of Acinetobacter sichuanensis strain WCHAc060041.</title>
        <authorList>
            <person name="Qin J."/>
            <person name="Feng Y."/>
            <person name="Zong Z."/>
        </authorList>
    </citation>
    <scope>NUCLEOTIDE SEQUENCE [LARGE SCALE GENOMIC DNA]</scope>
    <source>
        <strain evidence="4 5">WCHAc060041</strain>
    </source>
</reference>
<dbReference type="RefSeq" id="WP_107008874.1">
    <property type="nucleotide sequence ID" value="NZ_JBHRSF010000067.1"/>
</dbReference>
<dbReference type="SUPFAM" id="SSF54373">
    <property type="entry name" value="FAD-linked reductases, C-terminal domain"/>
    <property type="match status" value="1"/>
</dbReference>
<evidence type="ECO:0000313" key="4">
    <source>
        <dbReference type="EMBL" id="RFC83028.1"/>
    </source>
</evidence>
<proteinExistence type="inferred from homology"/>
<dbReference type="Pfam" id="PF01593">
    <property type="entry name" value="Amino_oxidase"/>
    <property type="match status" value="1"/>
</dbReference>
<dbReference type="PANTHER" id="PTHR43563">
    <property type="entry name" value="AMINE OXIDASE"/>
    <property type="match status" value="1"/>
</dbReference>
<dbReference type="Proteomes" id="UP001595455">
    <property type="component" value="Unassembled WGS sequence"/>
</dbReference>
<dbReference type="InterPro" id="IPR050703">
    <property type="entry name" value="Flavin_MAO"/>
</dbReference>
<organism evidence="4 5">
    <name type="scientific">Acinetobacter sichuanensis</name>
    <dbReference type="NCBI Taxonomy" id="2136183"/>
    <lineage>
        <taxon>Bacteria</taxon>
        <taxon>Pseudomonadati</taxon>
        <taxon>Pseudomonadota</taxon>
        <taxon>Gammaproteobacteria</taxon>
        <taxon>Moraxellales</taxon>
        <taxon>Moraxellaceae</taxon>
        <taxon>Acinetobacter</taxon>
    </lineage>
</organism>
<dbReference type="AlphaFoldDB" id="A0A371YNH8"/>
<dbReference type="OrthoDB" id="337830at2"/>
<evidence type="ECO:0000313" key="3">
    <source>
        <dbReference type="EMBL" id="MFC2996421.1"/>
    </source>
</evidence>
<dbReference type="GO" id="GO:0016491">
    <property type="term" value="F:oxidoreductase activity"/>
    <property type="evidence" value="ECO:0007669"/>
    <property type="project" value="InterPro"/>
</dbReference>
<dbReference type="InterPro" id="IPR002937">
    <property type="entry name" value="Amino_oxidase"/>
</dbReference>
<reference evidence="3" key="1">
    <citation type="journal article" date="2014" name="Int. J. Syst. Evol. Microbiol.">
        <title>Complete genome of a new Firmicutes species belonging to the dominant human colonic microbiota ('Ruminococcus bicirculans') reveals two chromosomes and a selective capacity to utilize plant glucans.</title>
        <authorList>
            <consortium name="NISC Comparative Sequencing Program"/>
            <person name="Wegmann U."/>
            <person name="Louis P."/>
            <person name="Goesmann A."/>
            <person name="Henrissat B."/>
            <person name="Duncan S.H."/>
            <person name="Flint H.J."/>
        </authorList>
    </citation>
    <scope>NUCLEOTIDE SEQUENCE</scope>
    <source>
        <strain evidence="3">KCTC 62575</strain>
    </source>
</reference>
<dbReference type="EMBL" id="JBHRSF010000067">
    <property type="protein sequence ID" value="MFC2996421.1"/>
    <property type="molecule type" value="Genomic_DNA"/>
</dbReference>
<dbReference type="EMBL" id="PYIX02000023">
    <property type="protein sequence ID" value="RFC83028.1"/>
    <property type="molecule type" value="Genomic_DNA"/>
</dbReference>
<keyword evidence="6" id="KW-1185">Reference proteome</keyword>
<comment type="caution">
    <text evidence="4">The sequence shown here is derived from an EMBL/GenBank/DDBJ whole genome shotgun (WGS) entry which is preliminary data.</text>
</comment>
<dbReference type="Pfam" id="PF13450">
    <property type="entry name" value="NAD_binding_8"/>
    <property type="match status" value="1"/>
</dbReference>
<dbReference type="SUPFAM" id="SSF51905">
    <property type="entry name" value="FAD/NAD(P)-binding domain"/>
    <property type="match status" value="1"/>
</dbReference>
<evidence type="ECO:0000313" key="5">
    <source>
        <dbReference type="Proteomes" id="UP000240957"/>
    </source>
</evidence>
<comment type="similarity">
    <text evidence="1">Belongs to the flavin monoamine oxidase family.</text>
</comment>
<protein>
    <submittedName>
        <fullName evidence="3">Flavin monoamine oxidase family protein</fullName>
    </submittedName>
    <submittedName>
        <fullName evidence="4">NAD(P)/FAD-dependent oxidoreductase</fullName>
    </submittedName>
</protein>
<dbReference type="Gene3D" id="3.50.50.60">
    <property type="entry name" value="FAD/NAD(P)-binding domain"/>
    <property type="match status" value="2"/>
</dbReference>
<dbReference type="PANTHER" id="PTHR43563:SF1">
    <property type="entry name" value="AMINE OXIDASE [FLAVIN-CONTAINING] B"/>
    <property type="match status" value="1"/>
</dbReference>
<evidence type="ECO:0000259" key="2">
    <source>
        <dbReference type="Pfam" id="PF01593"/>
    </source>
</evidence>
<name>A0A371YNH8_9GAMM</name>
<gene>
    <name evidence="3" type="ORF">ACFODO_14340</name>
    <name evidence="4" type="ORF">C9E89_013565</name>
</gene>
<feature type="domain" description="Amine oxidase" evidence="2">
    <location>
        <begin position="111"/>
        <end position="350"/>
    </location>
</feature>
<reference evidence="6" key="3">
    <citation type="journal article" date="2019" name="Int. J. Syst. Evol. Microbiol.">
        <title>The Global Catalogue of Microorganisms (GCM) 10K type strain sequencing project: providing services to taxonomists for standard genome sequencing and annotation.</title>
        <authorList>
            <consortium name="The Broad Institute Genomics Platform"/>
            <consortium name="The Broad Institute Genome Sequencing Center for Infectious Disease"/>
            <person name="Wu L."/>
            <person name="Ma J."/>
        </authorList>
    </citation>
    <scope>NUCLEOTIDE SEQUENCE [LARGE SCALE GENOMIC DNA]</scope>
    <source>
        <strain evidence="6">KCTC 62575</strain>
    </source>
</reference>
<sequence length="359" mass="40094">MSHYQYIIIGGGISGLYAAYLLEQRGISDYLLIEANDVLGGRLKSMPINEDEAFDLGATWFWPDEQTQLANVIHDFGLSTFEQYQMGEMLIERSPSRPPQRMQLHSPISKRIQGGMKALIDKLVSKLDQSHILLSHQVVELVQEGEHTKVHVKCLNHEIRVFSSQQILIAIPPRLAVSTIKFSPDLPEAFTDKWLNTATWMAPHAKYIAVYDHPFWRDQKLSGSAHSSVGPLAEIHDASSAEGSAALFGFIGLPAHARKTFTDEELSNHCRHQLVRLFGSQAATPQSEFIKDWAQDSLIATEDDQLPAMWHPYPPMKSPDTSIWQNRMIGISSEFSPNYSGYLAGAIEAATLGIQTLLS</sequence>
<dbReference type="InterPro" id="IPR036188">
    <property type="entry name" value="FAD/NAD-bd_sf"/>
</dbReference>
<evidence type="ECO:0000256" key="1">
    <source>
        <dbReference type="ARBA" id="ARBA00005995"/>
    </source>
</evidence>
<evidence type="ECO:0000313" key="6">
    <source>
        <dbReference type="Proteomes" id="UP001595455"/>
    </source>
</evidence>
<dbReference type="Proteomes" id="UP000240957">
    <property type="component" value="Unassembled WGS sequence"/>
</dbReference>